<protein>
    <submittedName>
        <fullName evidence="2 4">Uncharacterized protein</fullName>
    </submittedName>
</protein>
<sequence length="92" mass="10679">MTLSRRRSSVVKEEEEEEEEEEKEDEEEQEEGKRGVRIVVQMGRIAAKEYGSLEEFGKKGCFNLVVGLQFSIRRPKGRNRFLSSLRTPFVAI</sequence>
<dbReference type="Proteomes" id="UP000275846">
    <property type="component" value="Unassembled WGS sequence"/>
</dbReference>
<reference evidence="2 3" key="2">
    <citation type="submission" date="2018-11" db="EMBL/GenBank/DDBJ databases">
        <authorList>
            <consortium name="Pathogen Informatics"/>
        </authorList>
    </citation>
    <scope>NUCLEOTIDE SEQUENCE [LARGE SCALE GENOMIC DNA]</scope>
    <source>
        <strain evidence="2 3">NST_G2</strain>
    </source>
</reference>
<organism evidence="4">
    <name type="scientific">Schistocephalus solidus</name>
    <name type="common">Tapeworm</name>
    <dbReference type="NCBI Taxonomy" id="70667"/>
    <lineage>
        <taxon>Eukaryota</taxon>
        <taxon>Metazoa</taxon>
        <taxon>Spiralia</taxon>
        <taxon>Lophotrochozoa</taxon>
        <taxon>Platyhelminthes</taxon>
        <taxon>Cestoda</taxon>
        <taxon>Eucestoda</taxon>
        <taxon>Diphyllobothriidea</taxon>
        <taxon>Diphyllobothriidae</taxon>
        <taxon>Schistocephalus</taxon>
    </lineage>
</organism>
<evidence type="ECO:0000313" key="4">
    <source>
        <dbReference type="WBParaSite" id="SSLN_0000266501-mRNA-1"/>
    </source>
</evidence>
<accession>A0A183SED0</accession>
<gene>
    <name evidence="2" type="ORF">SSLN_LOCUS2578</name>
</gene>
<reference evidence="4" key="1">
    <citation type="submission" date="2016-06" db="UniProtKB">
        <authorList>
            <consortium name="WormBaseParasite"/>
        </authorList>
    </citation>
    <scope>IDENTIFICATION</scope>
</reference>
<dbReference type="WBParaSite" id="SSLN_0000266501-mRNA-1">
    <property type="protein sequence ID" value="SSLN_0000266501-mRNA-1"/>
    <property type="gene ID" value="SSLN_0000266501"/>
</dbReference>
<evidence type="ECO:0000313" key="2">
    <source>
        <dbReference type="EMBL" id="VDL88963.1"/>
    </source>
</evidence>
<proteinExistence type="predicted"/>
<dbReference type="AlphaFoldDB" id="A0A183SED0"/>
<evidence type="ECO:0000256" key="1">
    <source>
        <dbReference type="SAM" id="MobiDB-lite"/>
    </source>
</evidence>
<dbReference type="EMBL" id="UYSU01032289">
    <property type="protein sequence ID" value="VDL88963.1"/>
    <property type="molecule type" value="Genomic_DNA"/>
</dbReference>
<feature type="region of interest" description="Disordered" evidence="1">
    <location>
        <begin position="1"/>
        <end position="34"/>
    </location>
</feature>
<feature type="compositionally biased region" description="Acidic residues" evidence="1">
    <location>
        <begin position="13"/>
        <end position="30"/>
    </location>
</feature>
<evidence type="ECO:0000313" key="3">
    <source>
        <dbReference type="Proteomes" id="UP000275846"/>
    </source>
</evidence>
<name>A0A183SED0_SCHSO</name>
<keyword evidence="3" id="KW-1185">Reference proteome</keyword>